<keyword evidence="2" id="KW-0472">Membrane</keyword>
<name>A0A0R3SQW0_HYMDI</name>
<accession>A0A0R3SQW0</accession>
<sequence>MIFFFGLIVRAAVFLLPYMFLQSVDLAFTIIAVTLYIFATPELTLCLQNTIALPYVVTLVGLLIVAFKWVLFVLTLSCFEYLVIFEEFDYIFEDSLVSRLMGNVTAAIRRQPRFRVRSVTFNAYPNSNPPAFGEVVGQQSRPNTNNPELVD</sequence>
<proteinExistence type="predicted"/>
<reference evidence="3 4" key="2">
    <citation type="submission" date="2018-11" db="EMBL/GenBank/DDBJ databases">
        <authorList>
            <consortium name="Pathogen Informatics"/>
        </authorList>
    </citation>
    <scope>NUCLEOTIDE SEQUENCE [LARGE SCALE GENOMIC DNA]</scope>
</reference>
<gene>
    <name evidence="3" type="ORF">HDID_LOCUS7493</name>
</gene>
<dbReference type="OrthoDB" id="10630473at2759"/>
<dbReference type="Proteomes" id="UP000274504">
    <property type="component" value="Unassembled WGS sequence"/>
</dbReference>
<reference evidence="5" key="1">
    <citation type="submission" date="2017-02" db="UniProtKB">
        <authorList>
            <consortium name="WormBaseParasite"/>
        </authorList>
    </citation>
    <scope>IDENTIFICATION</scope>
</reference>
<dbReference type="WBParaSite" id="HDID_0000749501-mRNA-1">
    <property type="protein sequence ID" value="HDID_0000749501-mRNA-1"/>
    <property type="gene ID" value="HDID_0000749501"/>
</dbReference>
<feature type="transmembrane region" description="Helical" evidence="2">
    <location>
        <begin position="12"/>
        <end position="39"/>
    </location>
</feature>
<evidence type="ECO:0000256" key="1">
    <source>
        <dbReference type="SAM" id="MobiDB-lite"/>
    </source>
</evidence>
<dbReference type="AlphaFoldDB" id="A0A0R3SQW0"/>
<feature type="region of interest" description="Disordered" evidence="1">
    <location>
        <begin position="130"/>
        <end position="151"/>
    </location>
</feature>
<protein>
    <submittedName>
        <fullName evidence="5">Bestrophin homolog</fullName>
    </submittedName>
</protein>
<feature type="compositionally biased region" description="Polar residues" evidence="1">
    <location>
        <begin position="137"/>
        <end position="151"/>
    </location>
</feature>
<evidence type="ECO:0000313" key="4">
    <source>
        <dbReference type="Proteomes" id="UP000274504"/>
    </source>
</evidence>
<keyword evidence="2" id="KW-1133">Transmembrane helix</keyword>
<dbReference type="EMBL" id="UYSG01010940">
    <property type="protein sequence ID" value="VDL59811.1"/>
    <property type="molecule type" value="Genomic_DNA"/>
</dbReference>
<evidence type="ECO:0000313" key="5">
    <source>
        <dbReference type="WBParaSite" id="HDID_0000749501-mRNA-1"/>
    </source>
</evidence>
<evidence type="ECO:0000256" key="2">
    <source>
        <dbReference type="SAM" id="Phobius"/>
    </source>
</evidence>
<evidence type="ECO:0000313" key="3">
    <source>
        <dbReference type="EMBL" id="VDL59811.1"/>
    </source>
</evidence>
<keyword evidence="2" id="KW-0812">Transmembrane</keyword>
<feature type="transmembrane region" description="Helical" evidence="2">
    <location>
        <begin position="51"/>
        <end position="74"/>
    </location>
</feature>
<organism evidence="5">
    <name type="scientific">Hymenolepis diminuta</name>
    <name type="common">Rat tapeworm</name>
    <dbReference type="NCBI Taxonomy" id="6216"/>
    <lineage>
        <taxon>Eukaryota</taxon>
        <taxon>Metazoa</taxon>
        <taxon>Spiralia</taxon>
        <taxon>Lophotrochozoa</taxon>
        <taxon>Platyhelminthes</taxon>
        <taxon>Cestoda</taxon>
        <taxon>Eucestoda</taxon>
        <taxon>Cyclophyllidea</taxon>
        <taxon>Hymenolepididae</taxon>
        <taxon>Hymenolepis</taxon>
    </lineage>
</organism>